<dbReference type="AlphaFoldDB" id="A0AAV1U292"/>
<evidence type="ECO:0000313" key="2">
    <source>
        <dbReference type="EMBL" id="CAK7927798.1"/>
    </source>
</evidence>
<sequence length="104" mass="11982">MDAPTTDNNAGYARVRVKERKSALPNRRPDSFGRKLMLQHFSEATIQLVWKSKQSKRQAQKRKRIVTQNGASSLGSVDLKQATDNYMLATYREGRRNLEETVRE</sequence>
<name>A0AAV1U292_9STRA</name>
<reference evidence="2" key="1">
    <citation type="submission" date="2024-01" db="EMBL/GenBank/DDBJ databases">
        <authorList>
            <person name="Webb A."/>
        </authorList>
    </citation>
    <scope>NUCLEOTIDE SEQUENCE</scope>
    <source>
        <strain evidence="2">Pm1</strain>
    </source>
</reference>
<proteinExistence type="predicted"/>
<accession>A0AAV1U292</accession>
<evidence type="ECO:0000313" key="3">
    <source>
        <dbReference type="Proteomes" id="UP001162060"/>
    </source>
</evidence>
<protein>
    <submittedName>
        <fullName evidence="2">Uncharacterized protein</fullName>
    </submittedName>
</protein>
<dbReference type="Proteomes" id="UP001162060">
    <property type="component" value="Unassembled WGS sequence"/>
</dbReference>
<feature type="region of interest" description="Disordered" evidence="1">
    <location>
        <begin position="1"/>
        <end position="31"/>
    </location>
</feature>
<evidence type="ECO:0000256" key="1">
    <source>
        <dbReference type="SAM" id="MobiDB-lite"/>
    </source>
</evidence>
<gene>
    <name evidence="2" type="ORF">PM001_LOCUS12948</name>
</gene>
<organism evidence="2 3">
    <name type="scientific">Peronospora matthiolae</name>
    <dbReference type="NCBI Taxonomy" id="2874970"/>
    <lineage>
        <taxon>Eukaryota</taxon>
        <taxon>Sar</taxon>
        <taxon>Stramenopiles</taxon>
        <taxon>Oomycota</taxon>
        <taxon>Peronosporomycetes</taxon>
        <taxon>Peronosporales</taxon>
        <taxon>Peronosporaceae</taxon>
        <taxon>Peronospora</taxon>
    </lineage>
</organism>
<dbReference type="EMBL" id="CAKLBY020000116">
    <property type="protein sequence ID" value="CAK7927798.1"/>
    <property type="molecule type" value="Genomic_DNA"/>
</dbReference>
<comment type="caution">
    <text evidence="2">The sequence shown here is derived from an EMBL/GenBank/DDBJ whole genome shotgun (WGS) entry which is preliminary data.</text>
</comment>